<name>A0A2X0QG48_BROTH</name>
<sequence>MQLSFGKKLKRLRQNKEISQKELGKILNTTQSSIGRYEKDQGVPDLDTLRLIADYFKVSIDSLIDRDTSKDNSNELRETIEESIKELEDEETLLFMKNGEIDEETTRLLKVAIKNGVKVVNELKKKD</sequence>
<evidence type="ECO:0000256" key="1">
    <source>
        <dbReference type="ARBA" id="ARBA00023125"/>
    </source>
</evidence>
<dbReference type="SMART" id="SM00530">
    <property type="entry name" value="HTH_XRE"/>
    <property type="match status" value="1"/>
</dbReference>
<evidence type="ECO:0000313" key="4">
    <source>
        <dbReference type="Proteomes" id="UP000270190"/>
    </source>
</evidence>
<dbReference type="InterPro" id="IPR001387">
    <property type="entry name" value="Cro/C1-type_HTH"/>
</dbReference>
<evidence type="ECO:0000313" key="3">
    <source>
        <dbReference type="EMBL" id="SPP27223.1"/>
    </source>
</evidence>
<dbReference type="SUPFAM" id="SSF47413">
    <property type="entry name" value="lambda repressor-like DNA-binding domains"/>
    <property type="match status" value="1"/>
</dbReference>
<dbReference type="PANTHER" id="PTHR46558">
    <property type="entry name" value="TRACRIPTIONAL REGULATORY PROTEIN-RELATED-RELATED"/>
    <property type="match status" value="1"/>
</dbReference>
<accession>A0A2X0QG48</accession>
<feature type="domain" description="HTH cro/C1-type" evidence="2">
    <location>
        <begin position="9"/>
        <end position="63"/>
    </location>
</feature>
<dbReference type="RefSeq" id="WP_120472949.1">
    <property type="nucleotide sequence ID" value="NZ_OUNB01000013.1"/>
</dbReference>
<reference evidence="4" key="1">
    <citation type="submission" date="2018-04" db="EMBL/GenBank/DDBJ databases">
        <authorList>
            <person name="Illikoud N."/>
        </authorList>
    </citation>
    <scope>NUCLEOTIDE SEQUENCE [LARGE SCALE GENOMIC DNA]</scope>
</reference>
<dbReference type="GO" id="GO:0003677">
    <property type="term" value="F:DNA binding"/>
    <property type="evidence" value="ECO:0007669"/>
    <property type="project" value="UniProtKB-KW"/>
</dbReference>
<dbReference type="CDD" id="cd00093">
    <property type="entry name" value="HTH_XRE"/>
    <property type="match status" value="1"/>
</dbReference>
<gene>
    <name evidence="3" type="primary">immR</name>
    <name evidence="3" type="ORF">BTBSAS_130003</name>
</gene>
<dbReference type="PANTHER" id="PTHR46558:SF13">
    <property type="entry name" value="HTH-TYPE TRANSCRIPTIONAL REGULATOR IMMR"/>
    <property type="match status" value="1"/>
</dbReference>
<dbReference type="Proteomes" id="UP000270190">
    <property type="component" value="Unassembled WGS sequence"/>
</dbReference>
<organism evidence="3 4">
    <name type="scientific">Brochothrix thermosphacta</name>
    <name type="common">Microbacterium thermosphactum</name>
    <dbReference type="NCBI Taxonomy" id="2756"/>
    <lineage>
        <taxon>Bacteria</taxon>
        <taxon>Bacillati</taxon>
        <taxon>Bacillota</taxon>
        <taxon>Bacilli</taxon>
        <taxon>Bacillales</taxon>
        <taxon>Listeriaceae</taxon>
        <taxon>Brochothrix</taxon>
    </lineage>
</organism>
<dbReference type="InterPro" id="IPR010982">
    <property type="entry name" value="Lambda_DNA-bd_dom_sf"/>
</dbReference>
<dbReference type="PROSITE" id="PS50943">
    <property type="entry name" value="HTH_CROC1"/>
    <property type="match status" value="1"/>
</dbReference>
<dbReference type="Gene3D" id="1.10.260.40">
    <property type="entry name" value="lambda repressor-like DNA-binding domains"/>
    <property type="match status" value="1"/>
</dbReference>
<proteinExistence type="predicted"/>
<evidence type="ECO:0000259" key="2">
    <source>
        <dbReference type="PROSITE" id="PS50943"/>
    </source>
</evidence>
<dbReference type="Pfam" id="PF01381">
    <property type="entry name" value="HTH_3"/>
    <property type="match status" value="1"/>
</dbReference>
<protein>
    <submittedName>
        <fullName evidence="3">ICEBs1 mobile element: transcriptional regulator (Xre family)</fullName>
    </submittedName>
</protein>
<dbReference type="EMBL" id="OUNC01000005">
    <property type="protein sequence ID" value="SPP27223.1"/>
    <property type="molecule type" value="Genomic_DNA"/>
</dbReference>
<keyword evidence="1" id="KW-0238">DNA-binding</keyword>
<dbReference type="AlphaFoldDB" id="A0A2X0QG48"/>